<evidence type="ECO:0000313" key="17">
    <source>
        <dbReference type="Proteomes" id="UP000792457"/>
    </source>
</evidence>
<keyword evidence="12 15" id="KW-0472">Membrane</keyword>
<name>A0A8K0P0A2_LADFU</name>
<dbReference type="GO" id="GO:0005789">
    <property type="term" value="C:endoplasmic reticulum membrane"/>
    <property type="evidence" value="ECO:0007669"/>
    <property type="project" value="UniProtKB-SubCell"/>
</dbReference>
<dbReference type="PANTHER" id="PTHR24292:SF100">
    <property type="entry name" value="CYTOCHROME P450 6A16, ISOFORM B-RELATED"/>
    <property type="match status" value="1"/>
</dbReference>
<dbReference type="Proteomes" id="UP000792457">
    <property type="component" value="Unassembled WGS sequence"/>
</dbReference>
<evidence type="ECO:0000256" key="7">
    <source>
        <dbReference type="ARBA" id="ARBA00022824"/>
    </source>
</evidence>
<keyword evidence="11 14" id="KW-0503">Monooxygenase</keyword>
<keyword evidence="5 13" id="KW-0349">Heme</keyword>
<dbReference type="PRINTS" id="PR00463">
    <property type="entry name" value="EP450I"/>
</dbReference>
<dbReference type="InterPro" id="IPR050476">
    <property type="entry name" value="Insect_CytP450_Detox"/>
</dbReference>
<proteinExistence type="inferred from homology"/>
<evidence type="ECO:0000256" key="4">
    <source>
        <dbReference type="ARBA" id="ARBA00010617"/>
    </source>
</evidence>
<gene>
    <name evidence="16" type="ORF">J437_LFUL009393</name>
</gene>
<reference evidence="16" key="2">
    <citation type="submission" date="2017-10" db="EMBL/GenBank/DDBJ databases">
        <title>Ladona fulva Genome sequencing and assembly.</title>
        <authorList>
            <person name="Murali S."/>
            <person name="Richards S."/>
            <person name="Bandaranaike D."/>
            <person name="Bellair M."/>
            <person name="Blankenburg K."/>
            <person name="Chao H."/>
            <person name="Dinh H."/>
            <person name="Doddapaneni H."/>
            <person name="Dugan-Rocha S."/>
            <person name="Elkadiri S."/>
            <person name="Gnanaolivu R."/>
            <person name="Hernandez B."/>
            <person name="Skinner E."/>
            <person name="Javaid M."/>
            <person name="Lee S."/>
            <person name="Li M."/>
            <person name="Ming W."/>
            <person name="Munidasa M."/>
            <person name="Muniz J."/>
            <person name="Nguyen L."/>
            <person name="Hughes D."/>
            <person name="Osuji N."/>
            <person name="Pu L.-L."/>
            <person name="Puazo M."/>
            <person name="Qu C."/>
            <person name="Quiroz J."/>
            <person name="Raj R."/>
            <person name="Weissenberger G."/>
            <person name="Xin Y."/>
            <person name="Zou X."/>
            <person name="Han Y."/>
            <person name="Worley K."/>
            <person name="Muzny D."/>
            <person name="Gibbs R."/>
        </authorList>
    </citation>
    <scope>NUCLEOTIDE SEQUENCE</scope>
    <source>
        <strain evidence="16">Sampled in the wild</strain>
    </source>
</reference>
<evidence type="ECO:0000256" key="11">
    <source>
        <dbReference type="ARBA" id="ARBA00023033"/>
    </source>
</evidence>
<reference evidence="16" key="1">
    <citation type="submission" date="2013-04" db="EMBL/GenBank/DDBJ databases">
        <authorList>
            <person name="Qu J."/>
            <person name="Murali S.C."/>
            <person name="Bandaranaike D."/>
            <person name="Bellair M."/>
            <person name="Blankenburg K."/>
            <person name="Chao H."/>
            <person name="Dinh H."/>
            <person name="Doddapaneni H."/>
            <person name="Downs B."/>
            <person name="Dugan-Rocha S."/>
            <person name="Elkadiri S."/>
            <person name="Gnanaolivu R.D."/>
            <person name="Hernandez B."/>
            <person name="Javaid M."/>
            <person name="Jayaseelan J.C."/>
            <person name="Lee S."/>
            <person name="Li M."/>
            <person name="Ming W."/>
            <person name="Munidasa M."/>
            <person name="Muniz J."/>
            <person name="Nguyen L."/>
            <person name="Ongeri F."/>
            <person name="Osuji N."/>
            <person name="Pu L.-L."/>
            <person name="Puazo M."/>
            <person name="Qu C."/>
            <person name="Quiroz J."/>
            <person name="Raj R."/>
            <person name="Weissenberger G."/>
            <person name="Xin Y."/>
            <person name="Zou X."/>
            <person name="Han Y."/>
            <person name="Richards S."/>
            <person name="Worley K."/>
            <person name="Muzny D."/>
            <person name="Gibbs R."/>
        </authorList>
    </citation>
    <scope>NUCLEOTIDE SEQUENCE</scope>
    <source>
        <strain evidence="16">Sampled in the wild</strain>
    </source>
</reference>
<dbReference type="GO" id="GO:0020037">
    <property type="term" value="F:heme binding"/>
    <property type="evidence" value="ECO:0007669"/>
    <property type="project" value="InterPro"/>
</dbReference>
<comment type="similarity">
    <text evidence="4 14">Belongs to the cytochrome P450 family.</text>
</comment>
<dbReference type="SUPFAM" id="SSF48264">
    <property type="entry name" value="Cytochrome P450"/>
    <property type="match status" value="1"/>
</dbReference>
<dbReference type="AlphaFoldDB" id="A0A8K0P0A2"/>
<evidence type="ECO:0000256" key="2">
    <source>
        <dbReference type="ARBA" id="ARBA00004174"/>
    </source>
</evidence>
<keyword evidence="9 14" id="KW-0560">Oxidoreductase</keyword>
<dbReference type="PANTHER" id="PTHR24292">
    <property type="entry name" value="CYTOCHROME P450"/>
    <property type="match status" value="1"/>
</dbReference>
<evidence type="ECO:0000256" key="3">
    <source>
        <dbReference type="ARBA" id="ARBA00004406"/>
    </source>
</evidence>
<dbReference type="Pfam" id="PF00067">
    <property type="entry name" value="p450"/>
    <property type="match status" value="2"/>
</dbReference>
<dbReference type="InterPro" id="IPR036396">
    <property type="entry name" value="Cyt_P450_sf"/>
</dbReference>
<keyword evidence="7" id="KW-0256">Endoplasmic reticulum</keyword>
<evidence type="ECO:0000313" key="16">
    <source>
        <dbReference type="EMBL" id="KAG8228711.1"/>
    </source>
</evidence>
<keyword evidence="10 13" id="KW-0408">Iron</keyword>
<dbReference type="InterPro" id="IPR001128">
    <property type="entry name" value="Cyt_P450"/>
</dbReference>
<keyword evidence="8" id="KW-0492">Microsome</keyword>
<accession>A0A8K0P0A2</accession>
<protein>
    <recommendedName>
        <fullName evidence="18">Cytochrome P450</fullName>
    </recommendedName>
</protein>
<evidence type="ECO:0000256" key="10">
    <source>
        <dbReference type="ARBA" id="ARBA00023004"/>
    </source>
</evidence>
<dbReference type="OrthoDB" id="2789670at2759"/>
<keyword evidence="15" id="KW-0812">Transmembrane</keyword>
<evidence type="ECO:0000256" key="5">
    <source>
        <dbReference type="ARBA" id="ARBA00022617"/>
    </source>
</evidence>
<dbReference type="InterPro" id="IPR017972">
    <property type="entry name" value="Cyt_P450_CS"/>
</dbReference>
<organism evidence="16 17">
    <name type="scientific">Ladona fulva</name>
    <name type="common">Scarce chaser dragonfly</name>
    <name type="synonym">Libellula fulva</name>
    <dbReference type="NCBI Taxonomy" id="123851"/>
    <lineage>
        <taxon>Eukaryota</taxon>
        <taxon>Metazoa</taxon>
        <taxon>Ecdysozoa</taxon>
        <taxon>Arthropoda</taxon>
        <taxon>Hexapoda</taxon>
        <taxon>Insecta</taxon>
        <taxon>Pterygota</taxon>
        <taxon>Palaeoptera</taxon>
        <taxon>Odonata</taxon>
        <taxon>Epiprocta</taxon>
        <taxon>Anisoptera</taxon>
        <taxon>Libelluloidea</taxon>
        <taxon>Libellulidae</taxon>
        <taxon>Ladona</taxon>
    </lineage>
</organism>
<evidence type="ECO:0008006" key="18">
    <source>
        <dbReference type="Google" id="ProtNLM"/>
    </source>
</evidence>
<evidence type="ECO:0000256" key="12">
    <source>
        <dbReference type="ARBA" id="ARBA00023136"/>
    </source>
</evidence>
<dbReference type="GO" id="GO:0004497">
    <property type="term" value="F:monooxygenase activity"/>
    <property type="evidence" value="ECO:0007669"/>
    <property type="project" value="UniProtKB-KW"/>
</dbReference>
<evidence type="ECO:0000256" key="9">
    <source>
        <dbReference type="ARBA" id="ARBA00023002"/>
    </source>
</evidence>
<dbReference type="InterPro" id="IPR002401">
    <property type="entry name" value="Cyt_P450_E_grp-I"/>
</dbReference>
<comment type="subcellular location">
    <subcellularLocation>
        <location evidence="3">Endoplasmic reticulum membrane</location>
        <topology evidence="3">Peripheral membrane protein</topology>
    </subcellularLocation>
    <subcellularLocation>
        <location evidence="2">Microsome membrane</location>
        <topology evidence="2">Peripheral membrane protein</topology>
    </subcellularLocation>
</comment>
<comment type="caution">
    <text evidence="16">The sequence shown here is derived from an EMBL/GenBank/DDBJ whole genome shotgun (WGS) entry which is preliminary data.</text>
</comment>
<evidence type="ECO:0000256" key="6">
    <source>
        <dbReference type="ARBA" id="ARBA00022723"/>
    </source>
</evidence>
<comment type="cofactor">
    <cofactor evidence="1 13">
        <name>heme</name>
        <dbReference type="ChEBI" id="CHEBI:30413"/>
    </cofactor>
</comment>
<evidence type="ECO:0000256" key="15">
    <source>
        <dbReference type="SAM" id="Phobius"/>
    </source>
</evidence>
<keyword evidence="15" id="KW-1133">Transmembrane helix</keyword>
<feature type="binding site" description="axial binding residue" evidence="13">
    <location>
        <position position="433"/>
    </location>
    <ligand>
        <name>heme</name>
        <dbReference type="ChEBI" id="CHEBI:30413"/>
    </ligand>
    <ligandPart>
        <name>Fe</name>
        <dbReference type="ChEBI" id="CHEBI:18248"/>
    </ligandPart>
</feature>
<evidence type="ECO:0000256" key="1">
    <source>
        <dbReference type="ARBA" id="ARBA00001971"/>
    </source>
</evidence>
<dbReference type="GO" id="GO:0016705">
    <property type="term" value="F:oxidoreductase activity, acting on paired donors, with incorporation or reduction of molecular oxygen"/>
    <property type="evidence" value="ECO:0007669"/>
    <property type="project" value="InterPro"/>
</dbReference>
<dbReference type="PROSITE" id="PS00086">
    <property type="entry name" value="CYTOCHROME_P450"/>
    <property type="match status" value="1"/>
</dbReference>
<dbReference type="Gene3D" id="1.10.630.10">
    <property type="entry name" value="Cytochrome P450"/>
    <property type="match status" value="1"/>
</dbReference>
<dbReference type="EMBL" id="KZ308382">
    <property type="protein sequence ID" value="KAG8228711.1"/>
    <property type="molecule type" value="Genomic_DNA"/>
</dbReference>
<evidence type="ECO:0000256" key="13">
    <source>
        <dbReference type="PIRSR" id="PIRSR602401-1"/>
    </source>
</evidence>
<feature type="transmembrane region" description="Helical" evidence="15">
    <location>
        <begin position="6"/>
        <end position="24"/>
    </location>
</feature>
<dbReference type="CDD" id="cd11056">
    <property type="entry name" value="CYP6-like"/>
    <property type="match status" value="1"/>
</dbReference>
<dbReference type="GO" id="GO:0005506">
    <property type="term" value="F:iron ion binding"/>
    <property type="evidence" value="ECO:0007669"/>
    <property type="project" value="InterPro"/>
</dbReference>
<keyword evidence="6 13" id="KW-0479">Metal-binding</keyword>
<dbReference type="PRINTS" id="PR00385">
    <property type="entry name" value="P450"/>
</dbReference>
<evidence type="ECO:0000256" key="8">
    <source>
        <dbReference type="ARBA" id="ARBA00022848"/>
    </source>
</evidence>
<evidence type="ECO:0000256" key="14">
    <source>
        <dbReference type="RuleBase" id="RU000461"/>
    </source>
</evidence>
<keyword evidence="17" id="KW-1185">Reference proteome</keyword>
<sequence>MMWSGCGVEVTLAIVALVALFIYLTSNLDYWKKRGFPQIPGKPLPLFGNTFQMLTGRKSFSDMFEKLYKDAGDLPFAGMFHGTQPCLLVKDPELIKRILIKDFHAFMNRGFEIDEDLDPLNAKALSSLKGQRWKNMRARLSPTFTSGRMKAMLPMMQACSDELLKCLEEDIRKNSGEALVEMKLFMIYPKLIKKLNLRLSVDEASVFFRNFVEEAVKRREEAIDKGEGNGFGDFLHHLVLLKKTGIKVNEIKEEDDEDKNEFIKGDKEVSEVSWANISVDDLAAQAMLFFGAGFETTAALLSSTLYELSKPGNGKEIQGRVREEVDRVMKEDGGKITYEGLKRMQLLDRVLNETLRIHPPAGALSRIAVENYTIPGTDLKIEKNTMIFISTYSMQHDEKFFSEPSKFDPDRFLHRNEWNHFSFLPFGDGPRLCIGERFAMLQVRQSLASLLSKFEFDLCVEKTPVPLKYAKVSFILASETGIWVKAKLRS</sequence>